<feature type="region of interest" description="Disordered" evidence="1">
    <location>
        <begin position="1"/>
        <end position="69"/>
    </location>
</feature>
<keyword evidence="3" id="KW-1185">Reference proteome</keyword>
<sequence>MNSCQSHVDRGPYNDSDAARAIRSADAREGVDVPYWNTGRQTGPTPASQSFLDDAEDTNTDAPSSPAPPTVNVFSGDIGTSAPAVSPSDVEQTVCAFLDVCASGPLDPSVELPTILVLQNVSDAFAEAFLKPYYEAWNRQRNVTDAMRKQLEANVLDYIIHAGKYEHKRDRLPLRERTAATPEEKLGREPCPAPTTSEVGTPGQENEIGATSGDTATDSLCAK</sequence>
<feature type="region of interest" description="Disordered" evidence="1">
    <location>
        <begin position="171"/>
        <end position="223"/>
    </location>
</feature>
<name>J0L931_AURST</name>
<feature type="compositionally biased region" description="Basic and acidic residues" evidence="1">
    <location>
        <begin position="7"/>
        <end position="31"/>
    </location>
</feature>
<feature type="compositionally biased region" description="Basic and acidic residues" evidence="1">
    <location>
        <begin position="171"/>
        <end position="188"/>
    </location>
</feature>
<protein>
    <submittedName>
        <fullName evidence="2">Uncharacterized protein</fullName>
    </submittedName>
</protein>
<dbReference type="AlphaFoldDB" id="J0L931"/>
<evidence type="ECO:0000313" key="3">
    <source>
        <dbReference type="Proteomes" id="UP000006514"/>
    </source>
</evidence>
<evidence type="ECO:0000256" key="1">
    <source>
        <dbReference type="SAM" id="MobiDB-lite"/>
    </source>
</evidence>
<accession>J0L931</accession>
<feature type="compositionally biased region" description="Polar residues" evidence="1">
    <location>
        <begin position="38"/>
        <end position="51"/>
    </location>
</feature>
<feature type="compositionally biased region" description="Polar residues" evidence="1">
    <location>
        <begin position="212"/>
        <end position="223"/>
    </location>
</feature>
<dbReference type="Proteomes" id="UP000006514">
    <property type="component" value="Unassembled WGS sequence"/>
</dbReference>
<dbReference type="KEGG" id="adl:AURDEDRAFT_178018"/>
<evidence type="ECO:0000313" key="2">
    <source>
        <dbReference type="EMBL" id="EJD32886.1"/>
    </source>
</evidence>
<proteinExistence type="predicted"/>
<gene>
    <name evidence="2" type="ORF">AURDEDRAFT_178018</name>
</gene>
<dbReference type="EMBL" id="JH688579">
    <property type="protein sequence ID" value="EJD32886.1"/>
    <property type="molecule type" value="Genomic_DNA"/>
</dbReference>
<organism evidence="2 3">
    <name type="scientific">Auricularia subglabra (strain TFB-10046 / SS5)</name>
    <name type="common">White-rot fungus</name>
    <name type="synonym">Auricularia delicata (strain TFB10046)</name>
    <dbReference type="NCBI Taxonomy" id="717982"/>
    <lineage>
        <taxon>Eukaryota</taxon>
        <taxon>Fungi</taxon>
        <taxon>Dikarya</taxon>
        <taxon>Basidiomycota</taxon>
        <taxon>Agaricomycotina</taxon>
        <taxon>Agaricomycetes</taxon>
        <taxon>Auriculariales</taxon>
        <taxon>Auriculariaceae</taxon>
        <taxon>Auricularia</taxon>
    </lineage>
</organism>
<reference evidence="3" key="1">
    <citation type="journal article" date="2012" name="Science">
        <title>The Paleozoic origin of enzymatic lignin decomposition reconstructed from 31 fungal genomes.</title>
        <authorList>
            <person name="Floudas D."/>
            <person name="Binder M."/>
            <person name="Riley R."/>
            <person name="Barry K."/>
            <person name="Blanchette R.A."/>
            <person name="Henrissat B."/>
            <person name="Martinez A.T."/>
            <person name="Otillar R."/>
            <person name="Spatafora J.W."/>
            <person name="Yadav J.S."/>
            <person name="Aerts A."/>
            <person name="Benoit I."/>
            <person name="Boyd A."/>
            <person name="Carlson A."/>
            <person name="Copeland A."/>
            <person name="Coutinho P.M."/>
            <person name="de Vries R.P."/>
            <person name="Ferreira P."/>
            <person name="Findley K."/>
            <person name="Foster B."/>
            <person name="Gaskell J."/>
            <person name="Glotzer D."/>
            <person name="Gorecki P."/>
            <person name="Heitman J."/>
            <person name="Hesse C."/>
            <person name="Hori C."/>
            <person name="Igarashi K."/>
            <person name="Jurgens J.A."/>
            <person name="Kallen N."/>
            <person name="Kersten P."/>
            <person name="Kohler A."/>
            <person name="Kuees U."/>
            <person name="Kumar T.K.A."/>
            <person name="Kuo A."/>
            <person name="LaButti K."/>
            <person name="Larrondo L.F."/>
            <person name="Lindquist E."/>
            <person name="Ling A."/>
            <person name="Lombard V."/>
            <person name="Lucas S."/>
            <person name="Lundell T."/>
            <person name="Martin R."/>
            <person name="McLaughlin D.J."/>
            <person name="Morgenstern I."/>
            <person name="Morin E."/>
            <person name="Murat C."/>
            <person name="Nagy L.G."/>
            <person name="Nolan M."/>
            <person name="Ohm R.A."/>
            <person name="Patyshakuliyeva A."/>
            <person name="Rokas A."/>
            <person name="Ruiz-Duenas F.J."/>
            <person name="Sabat G."/>
            <person name="Salamov A."/>
            <person name="Samejima M."/>
            <person name="Schmutz J."/>
            <person name="Slot J.C."/>
            <person name="St John F."/>
            <person name="Stenlid J."/>
            <person name="Sun H."/>
            <person name="Sun S."/>
            <person name="Syed K."/>
            <person name="Tsang A."/>
            <person name="Wiebenga A."/>
            <person name="Young D."/>
            <person name="Pisabarro A."/>
            <person name="Eastwood D.C."/>
            <person name="Martin F."/>
            <person name="Cullen D."/>
            <person name="Grigoriev I.V."/>
            <person name="Hibbett D.S."/>
        </authorList>
    </citation>
    <scope>NUCLEOTIDE SEQUENCE [LARGE SCALE GENOMIC DNA]</scope>
    <source>
        <strain evidence="3">TFB10046</strain>
    </source>
</reference>
<dbReference type="InParanoid" id="J0L931"/>